<dbReference type="PANTHER" id="PTHR43481:SF4">
    <property type="entry name" value="GLYCEROL-1-PHOSPHATE PHOSPHOHYDROLASE 1-RELATED"/>
    <property type="match status" value="1"/>
</dbReference>
<dbReference type="NCBIfam" id="TIGR01549">
    <property type="entry name" value="HAD-SF-IA-v1"/>
    <property type="match status" value="1"/>
</dbReference>
<gene>
    <name evidence="1" type="ORF">SAMN04488570_2729</name>
</gene>
<dbReference type="InterPro" id="IPR006439">
    <property type="entry name" value="HAD-SF_hydro_IA"/>
</dbReference>
<dbReference type="Pfam" id="PF00702">
    <property type="entry name" value="Hydrolase"/>
    <property type="match status" value="1"/>
</dbReference>
<protein>
    <submittedName>
        <fullName evidence="1">Sugar-phosphatase</fullName>
    </submittedName>
</protein>
<dbReference type="InterPro" id="IPR023214">
    <property type="entry name" value="HAD_sf"/>
</dbReference>
<name>A0A1H1V5P9_9ACTN</name>
<proteinExistence type="predicted"/>
<dbReference type="Gene3D" id="1.10.150.240">
    <property type="entry name" value="Putative phosphatase, domain 2"/>
    <property type="match status" value="1"/>
</dbReference>
<dbReference type="PANTHER" id="PTHR43481">
    <property type="entry name" value="FRUCTOSE-1-PHOSPHATE PHOSPHATASE"/>
    <property type="match status" value="1"/>
</dbReference>
<dbReference type="InterPro" id="IPR036412">
    <property type="entry name" value="HAD-like_sf"/>
</dbReference>
<dbReference type="InterPro" id="IPR023198">
    <property type="entry name" value="PGP-like_dom2"/>
</dbReference>
<dbReference type="SFLD" id="SFLDG01129">
    <property type="entry name" value="C1.5:_HAD__Beta-PGM__Phosphata"/>
    <property type="match status" value="1"/>
</dbReference>
<dbReference type="EMBL" id="LT629757">
    <property type="protein sequence ID" value="SDS80077.1"/>
    <property type="molecule type" value="Genomic_DNA"/>
</dbReference>
<dbReference type="STRING" id="642780.SAMN04488570_2729"/>
<keyword evidence="2" id="KW-1185">Reference proteome</keyword>
<dbReference type="InterPro" id="IPR051806">
    <property type="entry name" value="HAD-like_SPP"/>
</dbReference>
<dbReference type="GO" id="GO:0050308">
    <property type="term" value="F:sugar-phosphatase activity"/>
    <property type="evidence" value="ECO:0007669"/>
    <property type="project" value="TreeGrafter"/>
</dbReference>
<dbReference type="Gene3D" id="3.40.50.1000">
    <property type="entry name" value="HAD superfamily/HAD-like"/>
    <property type="match status" value="1"/>
</dbReference>
<organism evidence="1 2">
    <name type="scientific">Nocardioides scoriae</name>
    <dbReference type="NCBI Taxonomy" id="642780"/>
    <lineage>
        <taxon>Bacteria</taxon>
        <taxon>Bacillati</taxon>
        <taxon>Actinomycetota</taxon>
        <taxon>Actinomycetes</taxon>
        <taxon>Propionibacteriales</taxon>
        <taxon>Nocardioidaceae</taxon>
        <taxon>Nocardioides</taxon>
    </lineage>
</organism>
<dbReference type="Proteomes" id="UP000198859">
    <property type="component" value="Chromosome I"/>
</dbReference>
<dbReference type="OrthoDB" id="9800058at2"/>
<dbReference type="SFLD" id="SFLDS00003">
    <property type="entry name" value="Haloacid_Dehalogenase"/>
    <property type="match status" value="1"/>
</dbReference>
<dbReference type="AlphaFoldDB" id="A0A1H1V5P9"/>
<reference evidence="2" key="1">
    <citation type="submission" date="2016-10" db="EMBL/GenBank/DDBJ databases">
        <authorList>
            <person name="Varghese N."/>
            <person name="Submissions S."/>
        </authorList>
    </citation>
    <scope>NUCLEOTIDE SEQUENCE [LARGE SCALE GENOMIC DNA]</scope>
    <source>
        <strain evidence="2">DSM 22127</strain>
    </source>
</reference>
<sequence length="222" mass="22745">MNTEPARPGPLELDVAALLFDNDGVLVDSVDAGNRAWRQWAQEHDLDEERVLEMIHGRRAQDTVMTLLPADQVAVATDRINELELGTASLTTALPGAAELLGSLAGVRWAVATSATRPLALARLRAAGLPLPDVLVSAEEVEAGKPAPDPYLTAADRLGADAGDCVVFEDSGAGVDAGVAAGAHVVAIGLADGVARGAVTVVGDLGAVGAQPRGERVRLVVG</sequence>
<evidence type="ECO:0000313" key="1">
    <source>
        <dbReference type="EMBL" id="SDS80077.1"/>
    </source>
</evidence>
<dbReference type="RefSeq" id="WP_157682857.1">
    <property type="nucleotide sequence ID" value="NZ_LT629757.1"/>
</dbReference>
<dbReference type="SUPFAM" id="SSF56784">
    <property type="entry name" value="HAD-like"/>
    <property type="match status" value="1"/>
</dbReference>
<accession>A0A1H1V5P9</accession>
<evidence type="ECO:0000313" key="2">
    <source>
        <dbReference type="Proteomes" id="UP000198859"/>
    </source>
</evidence>
<dbReference type="NCBIfam" id="TIGR01509">
    <property type="entry name" value="HAD-SF-IA-v3"/>
    <property type="match status" value="1"/>
</dbReference>